<dbReference type="Proteomes" id="UP001168990">
    <property type="component" value="Unassembled WGS sequence"/>
</dbReference>
<accession>A0AA39F9N7</accession>
<gene>
    <name evidence="1" type="ORF">PV328_004035</name>
</gene>
<keyword evidence="2" id="KW-1185">Reference proteome</keyword>
<evidence type="ECO:0000313" key="2">
    <source>
        <dbReference type="Proteomes" id="UP001168990"/>
    </source>
</evidence>
<organism evidence="1 2">
    <name type="scientific">Microctonus aethiopoides</name>
    <dbReference type="NCBI Taxonomy" id="144406"/>
    <lineage>
        <taxon>Eukaryota</taxon>
        <taxon>Metazoa</taxon>
        <taxon>Ecdysozoa</taxon>
        <taxon>Arthropoda</taxon>
        <taxon>Hexapoda</taxon>
        <taxon>Insecta</taxon>
        <taxon>Pterygota</taxon>
        <taxon>Neoptera</taxon>
        <taxon>Endopterygota</taxon>
        <taxon>Hymenoptera</taxon>
        <taxon>Apocrita</taxon>
        <taxon>Ichneumonoidea</taxon>
        <taxon>Braconidae</taxon>
        <taxon>Euphorinae</taxon>
        <taxon>Microctonus</taxon>
    </lineage>
</organism>
<proteinExistence type="predicted"/>
<sequence length="190" mass="21518">MRILYSPTLFSDHLCLPSAATDILEDDTINEQKLKNRKQMLTKLLNCNVIASTFVSLASVSLSRRKRKNKNESVLIESLFLNESKAREAEKELREGKKKNTVTNCSGNLNTKNNGLFQCQQCRLWTHAECAGNGECSKGKFIQSNEFSDEDRISLNIRSGTFITCNCGKHNNGYRIADTENQKVWADMMN</sequence>
<protein>
    <submittedName>
        <fullName evidence="1">Uncharacterized protein</fullName>
    </submittedName>
</protein>
<comment type="caution">
    <text evidence="1">The sequence shown here is derived from an EMBL/GenBank/DDBJ whole genome shotgun (WGS) entry which is preliminary data.</text>
</comment>
<name>A0AA39F9N7_9HYME</name>
<evidence type="ECO:0000313" key="1">
    <source>
        <dbReference type="EMBL" id="KAK0165528.1"/>
    </source>
</evidence>
<dbReference type="EMBL" id="JAQQBS010001422">
    <property type="protein sequence ID" value="KAK0165528.1"/>
    <property type="molecule type" value="Genomic_DNA"/>
</dbReference>
<reference evidence="1" key="1">
    <citation type="journal article" date="2023" name="bioRxiv">
        <title>Scaffold-level genome assemblies of two parasitoid biocontrol wasps reveal the parthenogenesis mechanism and an associated novel virus.</title>
        <authorList>
            <person name="Inwood S."/>
            <person name="Skelly J."/>
            <person name="Guhlin J."/>
            <person name="Harrop T."/>
            <person name="Goldson S."/>
            <person name="Dearden P."/>
        </authorList>
    </citation>
    <scope>NUCLEOTIDE SEQUENCE</scope>
    <source>
        <strain evidence="1">Irish</strain>
        <tissue evidence="1">Whole body</tissue>
    </source>
</reference>
<reference evidence="1" key="2">
    <citation type="submission" date="2023-03" db="EMBL/GenBank/DDBJ databases">
        <authorList>
            <person name="Inwood S.N."/>
            <person name="Skelly J.G."/>
            <person name="Guhlin J."/>
            <person name="Harrop T.W.R."/>
            <person name="Goldson S.G."/>
            <person name="Dearden P.K."/>
        </authorList>
    </citation>
    <scope>NUCLEOTIDE SEQUENCE</scope>
    <source>
        <strain evidence="1">Irish</strain>
        <tissue evidence="1">Whole body</tissue>
    </source>
</reference>
<dbReference type="AlphaFoldDB" id="A0AA39F9N7"/>